<accession>A0A0Q3X0P3</accession>
<dbReference type="InterPro" id="IPR029068">
    <property type="entry name" value="Glyas_Bleomycin-R_OHBP_Dase"/>
</dbReference>
<dbReference type="PROSITE" id="PS51819">
    <property type="entry name" value="VOC"/>
    <property type="match status" value="1"/>
</dbReference>
<evidence type="ECO:0000313" key="3">
    <source>
        <dbReference type="Proteomes" id="UP000051888"/>
    </source>
</evidence>
<dbReference type="PATRIC" id="fig|157838.3.peg.2867"/>
<protein>
    <recommendedName>
        <fullName evidence="1">VOC domain-containing protein</fullName>
    </recommendedName>
</protein>
<gene>
    <name evidence="2" type="ORF">AN964_12925</name>
</gene>
<keyword evidence="3" id="KW-1185">Reference proteome</keyword>
<feature type="domain" description="VOC" evidence="1">
    <location>
        <begin position="7"/>
        <end position="132"/>
    </location>
</feature>
<dbReference type="STRING" id="157838.AN964_12925"/>
<comment type="caution">
    <text evidence="2">The sequence shown here is derived from an EMBL/GenBank/DDBJ whole genome shotgun (WGS) entry which is preliminary data.</text>
</comment>
<name>A0A0Q3X0P3_9BACI</name>
<dbReference type="SUPFAM" id="SSF54593">
    <property type="entry name" value="Glyoxalase/Bleomycin resistance protein/Dihydroxybiphenyl dioxygenase"/>
    <property type="match status" value="1"/>
</dbReference>
<proteinExistence type="predicted"/>
<dbReference type="EMBL" id="LJJC01000004">
    <property type="protein sequence ID" value="KQL55492.1"/>
    <property type="molecule type" value="Genomic_DNA"/>
</dbReference>
<evidence type="ECO:0000313" key="2">
    <source>
        <dbReference type="EMBL" id="KQL55492.1"/>
    </source>
</evidence>
<dbReference type="InterPro" id="IPR037523">
    <property type="entry name" value="VOC_core"/>
</dbReference>
<reference evidence="2 3" key="1">
    <citation type="submission" date="2015-09" db="EMBL/GenBank/DDBJ databases">
        <title>Genome sequencing project for genomic taxonomy and phylogenomics of Bacillus-like bacteria.</title>
        <authorList>
            <person name="Liu B."/>
            <person name="Wang J."/>
            <person name="Zhu Y."/>
            <person name="Liu G."/>
            <person name="Chen Q."/>
            <person name="Chen Z."/>
            <person name="Lan J."/>
            <person name="Che J."/>
            <person name="Ge C."/>
            <person name="Shi H."/>
            <person name="Pan Z."/>
            <person name="Liu X."/>
        </authorList>
    </citation>
    <scope>NUCLEOTIDE SEQUENCE [LARGE SCALE GENOMIC DNA]</scope>
    <source>
        <strain evidence="2 3">LMG 18435</strain>
    </source>
</reference>
<dbReference type="CDD" id="cd06587">
    <property type="entry name" value="VOC"/>
    <property type="match status" value="1"/>
</dbReference>
<dbReference type="InterPro" id="IPR004360">
    <property type="entry name" value="Glyas_Fos-R_dOase_dom"/>
</dbReference>
<dbReference type="Gene3D" id="3.10.180.10">
    <property type="entry name" value="2,3-Dihydroxybiphenyl 1,2-Dioxygenase, domain 1"/>
    <property type="match status" value="1"/>
</dbReference>
<dbReference type="Proteomes" id="UP000051888">
    <property type="component" value="Unassembled WGS sequence"/>
</dbReference>
<dbReference type="AlphaFoldDB" id="A0A0Q3X0P3"/>
<sequence>MWRIVPRIATIEIPVTNIKASIDWYQKVLGTKVAHETDYDAMLHLQGGNRIGVPTLYLVQTESVRNLSFLNTNTNIIHSVIDFYVPDLERYHTFLKEQGVEVSGINFLPGMEGKGGFGFKDPDGNSLSVCNVTHQGQV</sequence>
<dbReference type="Pfam" id="PF00903">
    <property type="entry name" value="Glyoxalase"/>
    <property type="match status" value="1"/>
</dbReference>
<evidence type="ECO:0000259" key="1">
    <source>
        <dbReference type="PROSITE" id="PS51819"/>
    </source>
</evidence>
<organism evidence="2 3">
    <name type="scientific">Heyndrickxia shackletonii</name>
    <dbReference type="NCBI Taxonomy" id="157838"/>
    <lineage>
        <taxon>Bacteria</taxon>
        <taxon>Bacillati</taxon>
        <taxon>Bacillota</taxon>
        <taxon>Bacilli</taxon>
        <taxon>Bacillales</taxon>
        <taxon>Bacillaceae</taxon>
        <taxon>Heyndrickxia</taxon>
    </lineage>
</organism>